<dbReference type="GO" id="GO:0015031">
    <property type="term" value="P:protein transport"/>
    <property type="evidence" value="ECO:0007669"/>
    <property type="project" value="UniProtKB-KW"/>
</dbReference>
<comment type="domain">
    <text evidence="14">The twin CX3C motif contains 4 conserved Cys residues that form 2 disulfide bonds in the mitochondrial intermembrane space.</text>
</comment>
<dbReference type="STRING" id="2070753.A0A3A2ZCK6"/>
<accession>A0A3A2ZCK6</accession>
<keyword evidence="8 14" id="KW-0811">Translocation</keyword>
<dbReference type="GO" id="GO:0005743">
    <property type="term" value="C:mitochondrial inner membrane"/>
    <property type="evidence" value="ECO:0007669"/>
    <property type="project" value="UniProtKB-SubCell"/>
</dbReference>
<evidence type="ECO:0000256" key="9">
    <source>
        <dbReference type="ARBA" id="ARBA00023128"/>
    </source>
</evidence>
<evidence type="ECO:0000256" key="5">
    <source>
        <dbReference type="ARBA" id="ARBA00022792"/>
    </source>
</evidence>
<evidence type="ECO:0000256" key="2">
    <source>
        <dbReference type="ARBA" id="ARBA00006720"/>
    </source>
</evidence>
<organism evidence="17 18">
    <name type="scientific">Aspergillus sclerotialis</name>
    <dbReference type="NCBI Taxonomy" id="2070753"/>
    <lineage>
        <taxon>Eukaryota</taxon>
        <taxon>Fungi</taxon>
        <taxon>Dikarya</taxon>
        <taxon>Ascomycota</taxon>
        <taxon>Pezizomycotina</taxon>
        <taxon>Eurotiomycetes</taxon>
        <taxon>Eurotiomycetidae</taxon>
        <taxon>Eurotiales</taxon>
        <taxon>Aspergillaceae</taxon>
        <taxon>Aspergillus</taxon>
        <taxon>Aspergillus subgen. Polypaecilum</taxon>
    </lineage>
</organism>
<dbReference type="AlphaFoldDB" id="A0A3A2ZCK6"/>
<feature type="region of interest" description="Disordered" evidence="15">
    <location>
        <begin position="90"/>
        <end position="110"/>
    </location>
</feature>
<comment type="caution">
    <text evidence="17">The sequence shown here is derived from an EMBL/GenBank/DDBJ whole genome shotgun (WGS) entry which is preliminary data.</text>
</comment>
<comment type="subcellular location">
    <subcellularLocation>
        <location evidence="1 14">Mitochondrion inner membrane</location>
        <topology evidence="1 14">Peripheral membrane protein</topology>
        <orientation evidence="1 14">Intermembrane side</orientation>
    </subcellularLocation>
</comment>
<evidence type="ECO:0000256" key="14">
    <source>
        <dbReference type="RuleBase" id="RU367043"/>
    </source>
</evidence>
<dbReference type="OrthoDB" id="7813104at2759"/>
<reference evidence="18" key="1">
    <citation type="submission" date="2017-02" db="EMBL/GenBank/DDBJ databases">
        <authorList>
            <person name="Tafer H."/>
            <person name="Lopandic K."/>
        </authorList>
    </citation>
    <scope>NUCLEOTIDE SEQUENCE [LARGE SCALE GENOMIC DNA]</scope>
    <source>
        <strain evidence="18">CBS 366.77</strain>
    </source>
</reference>
<evidence type="ECO:0000256" key="11">
    <source>
        <dbReference type="ARBA" id="ARBA00023186"/>
    </source>
</evidence>
<dbReference type="InterPro" id="IPR035427">
    <property type="entry name" value="Tim10-like_dom_sf"/>
</dbReference>
<evidence type="ECO:0000256" key="3">
    <source>
        <dbReference type="ARBA" id="ARBA00022448"/>
    </source>
</evidence>
<dbReference type="Proteomes" id="UP000266188">
    <property type="component" value="Unassembled WGS sequence"/>
</dbReference>
<dbReference type="Pfam" id="PF02953">
    <property type="entry name" value="zf-Tim10_DDP"/>
    <property type="match status" value="1"/>
</dbReference>
<keyword evidence="5 14" id="KW-0999">Mitochondrion inner membrane</keyword>
<dbReference type="FunFam" id="1.10.287.810:FF:000001">
    <property type="entry name" value="mitochondrial import inner membrane translocase subunit TIM13"/>
    <property type="match status" value="1"/>
</dbReference>
<keyword evidence="5 14" id="KW-0472">Membrane</keyword>
<evidence type="ECO:0000259" key="16">
    <source>
        <dbReference type="Pfam" id="PF02953"/>
    </source>
</evidence>
<evidence type="ECO:0000256" key="8">
    <source>
        <dbReference type="ARBA" id="ARBA00023010"/>
    </source>
</evidence>
<evidence type="ECO:0000256" key="6">
    <source>
        <dbReference type="ARBA" id="ARBA00022833"/>
    </source>
</evidence>
<keyword evidence="4" id="KW-0479">Metal-binding</keyword>
<comment type="similarity">
    <text evidence="2 14">Belongs to the small Tim family.</text>
</comment>
<dbReference type="EMBL" id="MVGC01000269">
    <property type="protein sequence ID" value="RJE20889.1"/>
    <property type="molecule type" value="Genomic_DNA"/>
</dbReference>
<keyword evidence="7 14" id="KW-0653">Protein transport</keyword>
<keyword evidence="18" id="KW-1185">Reference proteome</keyword>
<keyword evidence="10 14" id="KW-1015">Disulfide bond</keyword>
<dbReference type="GO" id="GO:0046872">
    <property type="term" value="F:metal ion binding"/>
    <property type="evidence" value="ECO:0007669"/>
    <property type="project" value="UniProtKB-KW"/>
</dbReference>
<evidence type="ECO:0000256" key="10">
    <source>
        <dbReference type="ARBA" id="ARBA00023157"/>
    </source>
</evidence>
<keyword evidence="11 14" id="KW-0143">Chaperone</keyword>
<dbReference type="SUPFAM" id="SSF144122">
    <property type="entry name" value="Tim10-like"/>
    <property type="match status" value="1"/>
</dbReference>
<evidence type="ECO:0000256" key="7">
    <source>
        <dbReference type="ARBA" id="ARBA00022927"/>
    </source>
</evidence>
<evidence type="ECO:0000313" key="18">
    <source>
        <dbReference type="Proteomes" id="UP000266188"/>
    </source>
</evidence>
<feature type="domain" description="Tim10-like" evidence="16">
    <location>
        <begin position="23"/>
        <end position="84"/>
    </location>
</feature>
<keyword evidence="9 14" id="KW-0496">Mitochondrion</keyword>
<comment type="subunit">
    <text evidence="13">Heterohexamer; composed of 3 copies of TIM8 and 3 copies of TIM13, named soluble 70 kDa complex. Associates with the TIM22 complex, whose core is composed of TIM22 and TIM54. Interacts with the transmembrane regions of multi-pass transmembrane proteins in transit.</text>
</comment>
<dbReference type="GO" id="GO:0042719">
    <property type="term" value="C:mitochondrial intermembrane space chaperone complex"/>
    <property type="evidence" value="ECO:0007669"/>
    <property type="project" value="UniProtKB-ARBA"/>
</dbReference>
<gene>
    <name evidence="17" type="ORF">PHISCL_06785</name>
</gene>
<keyword evidence="6" id="KW-0862">Zinc</keyword>
<evidence type="ECO:0000256" key="1">
    <source>
        <dbReference type="ARBA" id="ARBA00004137"/>
    </source>
</evidence>
<sequence>MALFGSGSSSNQSQQDAKAAIIKQVQAEAAVTNARALISRVNEHCFEHCIPKPGSTMSSSEESCLSNCMEKYISMWNVVNRTYVSRISSESKRMGQDAVALSQLSTPSDK</sequence>
<evidence type="ECO:0000256" key="12">
    <source>
        <dbReference type="ARBA" id="ARBA00025151"/>
    </source>
</evidence>
<evidence type="ECO:0000256" key="15">
    <source>
        <dbReference type="SAM" id="MobiDB-lite"/>
    </source>
</evidence>
<protein>
    <recommendedName>
        <fullName evidence="14">Mitochondrial import inner membrane translocase subunit</fullName>
    </recommendedName>
</protein>
<proteinExistence type="inferred from homology"/>
<evidence type="ECO:0000256" key="4">
    <source>
        <dbReference type="ARBA" id="ARBA00022723"/>
    </source>
</evidence>
<evidence type="ECO:0000313" key="17">
    <source>
        <dbReference type="EMBL" id="RJE20889.1"/>
    </source>
</evidence>
<evidence type="ECO:0000256" key="13">
    <source>
        <dbReference type="ARBA" id="ARBA00025862"/>
    </source>
</evidence>
<keyword evidence="3 14" id="KW-0813">Transport</keyword>
<comment type="function">
    <text evidence="12">Mitochondrial intermembrane chaperone that participates in the import and insertion of some multi-pass transmembrane proteins into the mitochondrial inner membrane. Also required for the transfer of beta-barrel precursors from the TOM complex to the sorting and assembly machinery (SAM complex) of the outer membrane. Acts as a chaperone-like protein that protects the hydrophobic precursors from aggregation and guide them through the mitochondrial intermembrane space. The TIM8-TIM13 complex is non essential and only mediates the import of few proteins, while the predominant TIM9-TIM10 70 kDa complex is crucial and mediates the import of much more proteins.</text>
</comment>
<dbReference type="GO" id="GO:0045039">
    <property type="term" value="P:protein insertion into mitochondrial inner membrane"/>
    <property type="evidence" value="ECO:0007669"/>
    <property type="project" value="UniProtKB-ARBA"/>
</dbReference>
<name>A0A3A2ZCK6_9EURO</name>
<dbReference type="InterPro" id="IPR004217">
    <property type="entry name" value="Tim10-like"/>
</dbReference>
<dbReference type="Gene3D" id="1.10.287.810">
    <property type="entry name" value="Mitochondrial import inner membrane translocase subunit tim13 like domains"/>
    <property type="match status" value="1"/>
</dbReference>